<dbReference type="InterPro" id="IPR003661">
    <property type="entry name" value="HisK_dim/P_dom"/>
</dbReference>
<keyword evidence="8" id="KW-1185">Reference proteome</keyword>
<dbReference type="GO" id="GO:0005524">
    <property type="term" value="F:ATP binding"/>
    <property type="evidence" value="ECO:0007669"/>
    <property type="project" value="UniProtKB-KW"/>
</dbReference>
<accession>A0ABV7G9L1</accession>
<dbReference type="SUPFAM" id="SSF55785">
    <property type="entry name" value="PYP-like sensor domain (PAS domain)"/>
    <property type="match status" value="1"/>
</dbReference>
<protein>
    <recommendedName>
        <fullName evidence="2">histidine kinase</fullName>
        <ecNumber evidence="2">2.7.13.3</ecNumber>
    </recommendedName>
</protein>
<dbReference type="SMART" id="SM00448">
    <property type="entry name" value="REC"/>
    <property type="match status" value="1"/>
</dbReference>
<dbReference type="Gene3D" id="3.40.50.2300">
    <property type="match status" value="1"/>
</dbReference>
<evidence type="ECO:0000256" key="3">
    <source>
        <dbReference type="ARBA" id="ARBA00022553"/>
    </source>
</evidence>
<dbReference type="InterPro" id="IPR004358">
    <property type="entry name" value="Sig_transdc_His_kin-like_C"/>
</dbReference>
<keyword evidence="7" id="KW-0547">Nucleotide-binding</keyword>
<evidence type="ECO:0000313" key="7">
    <source>
        <dbReference type="EMBL" id="MFC3127316.1"/>
    </source>
</evidence>
<dbReference type="InterPro" id="IPR035965">
    <property type="entry name" value="PAS-like_dom_sf"/>
</dbReference>
<dbReference type="PROSITE" id="PS50110">
    <property type="entry name" value="RESPONSE_REGULATORY"/>
    <property type="match status" value="1"/>
</dbReference>
<sequence>MSNTQGGCGMRSLIGAADWGNSPLGRRAEWPSALRAGVDLMLDSIGPTWLAWGPELTFLYNDAYRPLLGDKHPAALGSALAEVWAEIWPDVGPMVASALRGDPVIAHDLPLRVERGDGPEDAFFTFSYAPLRDDGGAVLGLFCHVLETTAGVLAARRRDSAESVMRATNTSLGRQVAERTASLRLYRDIIESSADPICAFDTELRLTAFNQAHSNEFRRIFGITVHVGDVLPEQLPEDQARIMRSTMSRALAGESFSMVAEFGDPALAKPFWEVSLAPLRDEAGRVVGGFHFARDISERIGQEAQLAATQEALRQAQKMEAVGQLTGGVAHDFNNLLTVVLGSLELLRRRMPPDPVLLRFVSSAEEAAQRGAQVNAQLLAFSRRQPLRAVTVDVGEVIHGISELMKQTVNGAAEFEISLPDKALPIHVDRNQLEMALLNLVVNARDASREGGRIRVEVRDGGGSAQDAWISVVDEGEGMPPEVVERIFEPFFTTKEAGVGTGLGLSMVYGFVRQSGGEIDVESVPGQGTRVRLRLPSGRPGAAMAQEERRLPVRTADGERILVVEDDPAVRAIALGALGQLGYPVHEAANGDQALRMLQDGLAVDLLFTDVSMPGSLDGVSLAQQASALCPGLRILVTSGRLPEGLDLDAVGTVGGAFLPKPYQPIDLALAIQSIFDGVS</sequence>
<dbReference type="InterPro" id="IPR036097">
    <property type="entry name" value="HisK_dim/P_sf"/>
</dbReference>
<dbReference type="Gene3D" id="3.30.450.20">
    <property type="entry name" value="PAS domain"/>
    <property type="match status" value="2"/>
</dbReference>
<feature type="modified residue" description="4-aspartylphosphate" evidence="4">
    <location>
        <position position="610"/>
    </location>
</feature>
<dbReference type="CDD" id="cd00130">
    <property type="entry name" value="PAS"/>
    <property type="match status" value="1"/>
</dbReference>
<dbReference type="InterPro" id="IPR005467">
    <property type="entry name" value="His_kinase_dom"/>
</dbReference>
<dbReference type="EC" id="2.7.13.3" evidence="2"/>
<dbReference type="Gene3D" id="3.30.565.10">
    <property type="entry name" value="Histidine kinase-like ATPase, C-terminal domain"/>
    <property type="match status" value="1"/>
</dbReference>
<dbReference type="SUPFAM" id="SSF47384">
    <property type="entry name" value="Homodimeric domain of signal transducing histidine kinase"/>
    <property type="match status" value="1"/>
</dbReference>
<dbReference type="CDD" id="cd00082">
    <property type="entry name" value="HisKA"/>
    <property type="match status" value="1"/>
</dbReference>
<evidence type="ECO:0000259" key="5">
    <source>
        <dbReference type="PROSITE" id="PS50109"/>
    </source>
</evidence>
<feature type="domain" description="Histidine kinase" evidence="5">
    <location>
        <begin position="328"/>
        <end position="539"/>
    </location>
</feature>
<dbReference type="SMART" id="SM00388">
    <property type="entry name" value="HisKA"/>
    <property type="match status" value="1"/>
</dbReference>
<dbReference type="InterPro" id="IPR036890">
    <property type="entry name" value="HATPase_C_sf"/>
</dbReference>
<proteinExistence type="predicted"/>
<dbReference type="Gene3D" id="1.10.287.130">
    <property type="match status" value="1"/>
</dbReference>
<feature type="domain" description="Response regulatory" evidence="6">
    <location>
        <begin position="560"/>
        <end position="676"/>
    </location>
</feature>
<dbReference type="PANTHER" id="PTHR43065">
    <property type="entry name" value="SENSOR HISTIDINE KINASE"/>
    <property type="match status" value="1"/>
</dbReference>
<evidence type="ECO:0000256" key="2">
    <source>
        <dbReference type="ARBA" id="ARBA00012438"/>
    </source>
</evidence>
<dbReference type="PANTHER" id="PTHR43065:SF42">
    <property type="entry name" value="TWO-COMPONENT SENSOR PPRA"/>
    <property type="match status" value="1"/>
</dbReference>
<dbReference type="SMART" id="SM00387">
    <property type="entry name" value="HATPase_c"/>
    <property type="match status" value="1"/>
</dbReference>
<name>A0ABV7G9L1_9PROT</name>
<dbReference type="InterPro" id="IPR011006">
    <property type="entry name" value="CheY-like_superfamily"/>
</dbReference>
<keyword evidence="3 4" id="KW-0597">Phosphoprotein</keyword>
<dbReference type="PROSITE" id="PS50109">
    <property type="entry name" value="HIS_KIN"/>
    <property type="match status" value="1"/>
</dbReference>
<dbReference type="InterPro" id="IPR000014">
    <property type="entry name" value="PAS"/>
</dbReference>
<dbReference type="Proteomes" id="UP001595593">
    <property type="component" value="Unassembled WGS sequence"/>
</dbReference>
<evidence type="ECO:0000256" key="4">
    <source>
        <dbReference type="PROSITE-ProRule" id="PRU00169"/>
    </source>
</evidence>
<evidence type="ECO:0000256" key="1">
    <source>
        <dbReference type="ARBA" id="ARBA00000085"/>
    </source>
</evidence>
<dbReference type="NCBIfam" id="TIGR00229">
    <property type="entry name" value="sensory_box"/>
    <property type="match status" value="1"/>
</dbReference>
<dbReference type="InterPro" id="IPR003594">
    <property type="entry name" value="HATPase_dom"/>
</dbReference>
<evidence type="ECO:0000313" key="8">
    <source>
        <dbReference type="Proteomes" id="UP001595593"/>
    </source>
</evidence>
<reference evidence="8" key="1">
    <citation type="journal article" date="2019" name="Int. J. Syst. Evol. Microbiol.">
        <title>The Global Catalogue of Microorganisms (GCM) 10K type strain sequencing project: providing services to taxonomists for standard genome sequencing and annotation.</title>
        <authorList>
            <consortium name="The Broad Institute Genomics Platform"/>
            <consortium name="The Broad Institute Genome Sequencing Center for Infectious Disease"/>
            <person name="Wu L."/>
            <person name="Ma J."/>
        </authorList>
    </citation>
    <scope>NUCLEOTIDE SEQUENCE [LARGE SCALE GENOMIC DNA]</scope>
    <source>
        <strain evidence="8">KCTC 52094</strain>
    </source>
</reference>
<comment type="caution">
    <text evidence="7">The sequence shown here is derived from an EMBL/GenBank/DDBJ whole genome shotgun (WGS) entry which is preliminary data.</text>
</comment>
<dbReference type="Pfam" id="PF02518">
    <property type="entry name" value="HATPase_c"/>
    <property type="match status" value="1"/>
</dbReference>
<evidence type="ECO:0000259" key="6">
    <source>
        <dbReference type="PROSITE" id="PS50110"/>
    </source>
</evidence>
<dbReference type="RefSeq" id="WP_379599266.1">
    <property type="nucleotide sequence ID" value="NZ_JBHRTN010000026.1"/>
</dbReference>
<dbReference type="Pfam" id="PF00072">
    <property type="entry name" value="Response_reg"/>
    <property type="match status" value="1"/>
</dbReference>
<dbReference type="SUPFAM" id="SSF55874">
    <property type="entry name" value="ATPase domain of HSP90 chaperone/DNA topoisomerase II/histidine kinase"/>
    <property type="match status" value="1"/>
</dbReference>
<dbReference type="InterPro" id="IPR001789">
    <property type="entry name" value="Sig_transdc_resp-reg_receiver"/>
</dbReference>
<dbReference type="SUPFAM" id="SSF52172">
    <property type="entry name" value="CheY-like"/>
    <property type="match status" value="1"/>
</dbReference>
<organism evidence="7 8">
    <name type="scientific">Teichococcus globiformis</name>
    <dbReference type="NCBI Taxonomy" id="2307229"/>
    <lineage>
        <taxon>Bacteria</taxon>
        <taxon>Pseudomonadati</taxon>
        <taxon>Pseudomonadota</taxon>
        <taxon>Alphaproteobacteria</taxon>
        <taxon>Acetobacterales</taxon>
        <taxon>Roseomonadaceae</taxon>
        <taxon>Roseomonas</taxon>
    </lineage>
</organism>
<dbReference type="InterPro" id="IPR013656">
    <property type="entry name" value="PAS_4"/>
</dbReference>
<gene>
    <name evidence="7" type="ORF">ACFOD4_19820</name>
</gene>
<dbReference type="Pfam" id="PF08448">
    <property type="entry name" value="PAS_4"/>
    <property type="match status" value="2"/>
</dbReference>
<dbReference type="Pfam" id="PF00512">
    <property type="entry name" value="HisKA"/>
    <property type="match status" value="1"/>
</dbReference>
<keyword evidence="7" id="KW-0067">ATP-binding</keyword>
<comment type="catalytic activity">
    <reaction evidence="1">
        <text>ATP + protein L-histidine = ADP + protein N-phospho-L-histidine.</text>
        <dbReference type="EC" id="2.7.13.3"/>
    </reaction>
</comment>
<dbReference type="PRINTS" id="PR00344">
    <property type="entry name" value="BCTRLSENSOR"/>
</dbReference>
<dbReference type="EMBL" id="JBHRTN010000026">
    <property type="protein sequence ID" value="MFC3127316.1"/>
    <property type="molecule type" value="Genomic_DNA"/>
</dbReference>